<dbReference type="InterPro" id="IPR001680">
    <property type="entry name" value="WD40_rpt"/>
</dbReference>
<keyword evidence="2" id="KW-0677">Repeat</keyword>
<evidence type="ECO:0000259" key="4">
    <source>
        <dbReference type="Pfam" id="PF24883"/>
    </source>
</evidence>
<dbReference type="InterPro" id="IPR019775">
    <property type="entry name" value="WD40_repeat_CS"/>
</dbReference>
<evidence type="ECO:0000256" key="2">
    <source>
        <dbReference type="ARBA" id="ARBA00022737"/>
    </source>
</evidence>
<dbReference type="Proteomes" id="UP000031523">
    <property type="component" value="Chromosome"/>
</dbReference>
<feature type="repeat" description="WD" evidence="3">
    <location>
        <begin position="620"/>
        <end position="661"/>
    </location>
</feature>
<dbReference type="KEGG" id="sals:SLNWT_2972"/>
<dbReference type="Pfam" id="PF00400">
    <property type="entry name" value="WD40"/>
    <property type="match status" value="3"/>
</dbReference>
<dbReference type="Pfam" id="PF24883">
    <property type="entry name" value="NPHP3_N"/>
    <property type="match status" value="1"/>
</dbReference>
<feature type="repeat" description="WD" evidence="3">
    <location>
        <begin position="771"/>
        <end position="810"/>
    </location>
</feature>
<protein>
    <submittedName>
        <fullName evidence="5">Beta transducin-like protein</fullName>
    </submittedName>
</protein>
<dbReference type="Gene3D" id="2.130.10.10">
    <property type="entry name" value="YVTN repeat-like/Quinoprotein amine dehydrogenase"/>
    <property type="match status" value="3"/>
</dbReference>
<dbReference type="InterPro" id="IPR056884">
    <property type="entry name" value="NPHP3-like_N"/>
</dbReference>
<dbReference type="SUPFAM" id="SSF50998">
    <property type="entry name" value="Quinoprotein alcohol dehydrogenase-like"/>
    <property type="match status" value="1"/>
</dbReference>
<feature type="domain" description="Nephrocystin 3-like N-terminal" evidence="4">
    <location>
        <begin position="27"/>
        <end position="213"/>
    </location>
</feature>
<dbReference type="SUPFAM" id="SSF52540">
    <property type="entry name" value="P-loop containing nucleoside triphosphate hydrolases"/>
    <property type="match status" value="1"/>
</dbReference>
<accession>A0A0B5ELS3</accession>
<evidence type="ECO:0000256" key="1">
    <source>
        <dbReference type="ARBA" id="ARBA00022574"/>
    </source>
</evidence>
<dbReference type="PROSITE" id="PS00678">
    <property type="entry name" value="WD_REPEATS_1"/>
    <property type="match status" value="2"/>
</dbReference>
<reference evidence="5 6" key="1">
    <citation type="submission" date="2015-01" db="EMBL/GenBank/DDBJ databases">
        <title>Enhanced salinomycin production by adjusting the supply of polyketide extender units in Streptomyce albus DSM 41398.</title>
        <authorList>
            <person name="Lu C."/>
        </authorList>
    </citation>
    <scope>NUCLEOTIDE SEQUENCE [LARGE SCALE GENOMIC DNA]</scope>
    <source>
        <strain evidence="6">ATCC 21838 / DSM 41398 / FERM P-419 / JCM 4703 / NBRC 107858</strain>
    </source>
</reference>
<proteinExistence type="predicted"/>
<dbReference type="InterPro" id="IPR011047">
    <property type="entry name" value="Quinoprotein_ADH-like_sf"/>
</dbReference>
<keyword evidence="1 3" id="KW-0853">WD repeat</keyword>
<dbReference type="InterPro" id="IPR015943">
    <property type="entry name" value="WD40/YVTN_repeat-like_dom_sf"/>
</dbReference>
<evidence type="ECO:0000313" key="6">
    <source>
        <dbReference type="Proteomes" id="UP000031523"/>
    </source>
</evidence>
<dbReference type="InterPro" id="IPR050349">
    <property type="entry name" value="WD_LIS1/nudF_dynein_reg"/>
</dbReference>
<feature type="repeat" description="WD" evidence="3">
    <location>
        <begin position="896"/>
        <end position="937"/>
    </location>
</feature>
<evidence type="ECO:0000313" key="5">
    <source>
        <dbReference type="EMBL" id="AJE83348.1"/>
    </source>
</evidence>
<keyword evidence="6" id="KW-1185">Reference proteome</keyword>
<dbReference type="AlphaFoldDB" id="A0A0B5ELS3"/>
<dbReference type="InterPro" id="IPR027417">
    <property type="entry name" value="P-loop_NTPase"/>
</dbReference>
<dbReference type="PROSITE" id="PS50294">
    <property type="entry name" value="WD_REPEATS_REGION"/>
    <property type="match status" value="1"/>
</dbReference>
<dbReference type="SMART" id="SM00320">
    <property type="entry name" value="WD40"/>
    <property type="match status" value="7"/>
</dbReference>
<sequence length="1072" mass="115846">MTFDQGPGIPLELARQSESFVGREWALAEIESWYLSDEPSLIVTADPGVGKSALAVRLSQISRGEAPATKELGPGWLHAWHFCQAHRFTSLNIRGVLEQVAGQLCTTLPGYAETVARHAPATTITINQAFTGSVQNSTVIGINQLVLPDAEPDELLHRLLRQPLAALAAKVVVLFDAVDETEEQLGGPHTLARLLSTLRADPVPGLRLVLTTRNGYTAERFAQGKQLRLRDDEPTGSGDLLIYLRARLHDRRIANATHLAELIADAADSNFLFATLAASEDAERLRRIALGELTLPHGLVDLYSGFLRRQVTADPGRWREVIRPVLGLLVQSRGNGFTRTQLARISGLCESAVDDALELCAPYLRGSWPDGPFFPFHGSLRDHLRSASRHGVYARESTERIVAAFRADGTDPHGVEHLLGYLADRVRLVAPDTGGRPIAEHGRWVTGEPPGLQALHELEEAVTDCDHLSARVASTGVDRLLDEITTLHRLFPSNPVLGAIRGVLGRQAHNLRDTDCGPTSSFTTQQLLYECAVSGHSGLCRSQGHAREPVITTLWSTTSANARLLSHTLATSECAANAVAMSKDGTRTALSGFTFQGNDMHSIVQLFDTETGSMIRSLSADGNTNKVFSLRFSDNGRQLTALRVDRTGTVWDLSSGAGRALVLDEFIDLERANAAIRWRPPYALLEHVVPPGADELIVAVTPDQRYAAVTMHPRTSVTVWDLANHTELGRYEAELVRSLAISPDGRWVVVGSALGGTHVLSPLSPAPRISFNGHRGSVHMATLRGRHAATAGNDGSMKIWDVPTGRVLRTMDSPSGAADTAALALDDEADLCVAGTHSGSATLYDASLSLQMRPLMVCGTPCDENWRTRAGARKEALPPVGTGDCCPREHWPTRVNDRHGSPVSALDISPDGHRVVTGTLNGVVRVWDTATGDLVREVTRGGQLVRAARFTPEGDHLITVAQLGGLYRSWWVGVEEWSLATGDVTRVLWPDGTAPYFRLPDDAVVSALTRDGRYLATGDRSGAITVHDLAARERVSRLVLHGAITCLAFDGLRLLAGTANGDVTLADVRVNA</sequence>
<gene>
    <name evidence="5" type="ORF">SLNWT_2972</name>
</gene>
<organism evidence="5 6">
    <name type="scientific">Streptomyces albus (strain ATCC 21838 / DSM 41398 / FERM P-419 / JCM 4703 / NBRC 107858)</name>
    <dbReference type="NCBI Taxonomy" id="1081613"/>
    <lineage>
        <taxon>Bacteria</taxon>
        <taxon>Bacillati</taxon>
        <taxon>Actinomycetota</taxon>
        <taxon>Actinomycetes</taxon>
        <taxon>Kitasatosporales</taxon>
        <taxon>Streptomycetaceae</taxon>
        <taxon>Streptomyces</taxon>
    </lineage>
</organism>
<dbReference type="PROSITE" id="PS50082">
    <property type="entry name" value="WD_REPEATS_2"/>
    <property type="match status" value="3"/>
</dbReference>
<dbReference type="PANTHER" id="PTHR44129">
    <property type="entry name" value="WD REPEAT-CONTAINING PROTEIN POP1"/>
    <property type="match status" value="1"/>
</dbReference>
<name>A0A0B5ELS3_STRA4</name>
<evidence type="ECO:0000256" key="3">
    <source>
        <dbReference type="PROSITE-ProRule" id="PRU00221"/>
    </source>
</evidence>
<dbReference type="EMBL" id="CP010519">
    <property type="protein sequence ID" value="AJE83348.1"/>
    <property type="molecule type" value="Genomic_DNA"/>
</dbReference>
<dbReference type="Gene3D" id="3.40.50.300">
    <property type="entry name" value="P-loop containing nucleotide triphosphate hydrolases"/>
    <property type="match status" value="1"/>
</dbReference>